<gene>
    <name evidence="6" type="ORF">TRP8649_01841</name>
</gene>
<feature type="domain" description="Cytochrome c" evidence="5">
    <location>
        <begin position="52"/>
        <end position="138"/>
    </location>
</feature>
<sequence>MKKQLMIAAAIGAVGIGAWAFLPPKAPPTGQPQAANIGAALVRVALPASLSPNAQLGQRAYETVCVACHGEDGSGRNGMGPPLVHKIYEPSHHGDEAFQRAVALGVRAHHWSFGDMAPVSDFTRADVKMIITYLRELQRANGIN</sequence>
<evidence type="ECO:0000313" key="7">
    <source>
        <dbReference type="Proteomes" id="UP000225972"/>
    </source>
</evidence>
<keyword evidence="2 4" id="KW-0479">Metal-binding</keyword>
<evidence type="ECO:0000256" key="1">
    <source>
        <dbReference type="ARBA" id="ARBA00022617"/>
    </source>
</evidence>
<protein>
    <submittedName>
        <fullName evidence="6">Cytochrome c</fullName>
    </submittedName>
</protein>
<keyword evidence="3 4" id="KW-0408">Iron</keyword>
<dbReference type="SUPFAM" id="SSF46626">
    <property type="entry name" value="Cytochrome c"/>
    <property type="match status" value="1"/>
</dbReference>
<name>A0A238JAJ1_9RHOB</name>
<dbReference type="Proteomes" id="UP000225972">
    <property type="component" value="Unassembled WGS sequence"/>
</dbReference>
<dbReference type="GO" id="GO:0009055">
    <property type="term" value="F:electron transfer activity"/>
    <property type="evidence" value="ECO:0007669"/>
    <property type="project" value="InterPro"/>
</dbReference>
<accession>A0A238JAJ1</accession>
<proteinExistence type="predicted"/>
<evidence type="ECO:0000313" key="6">
    <source>
        <dbReference type="EMBL" id="SMX27731.1"/>
    </source>
</evidence>
<dbReference type="GO" id="GO:0046872">
    <property type="term" value="F:metal ion binding"/>
    <property type="evidence" value="ECO:0007669"/>
    <property type="project" value="UniProtKB-KW"/>
</dbReference>
<evidence type="ECO:0000256" key="4">
    <source>
        <dbReference type="PROSITE-ProRule" id="PRU00433"/>
    </source>
</evidence>
<dbReference type="InterPro" id="IPR036909">
    <property type="entry name" value="Cyt_c-like_dom_sf"/>
</dbReference>
<dbReference type="PROSITE" id="PS51007">
    <property type="entry name" value="CYTC"/>
    <property type="match status" value="1"/>
</dbReference>
<dbReference type="AlphaFoldDB" id="A0A238JAJ1"/>
<keyword evidence="7" id="KW-1185">Reference proteome</keyword>
<dbReference type="EMBL" id="FXXP01000001">
    <property type="protein sequence ID" value="SMX27731.1"/>
    <property type="molecule type" value="Genomic_DNA"/>
</dbReference>
<evidence type="ECO:0000256" key="2">
    <source>
        <dbReference type="ARBA" id="ARBA00022723"/>
    </source>
</evidence>
<dbReference type="Pfam" id="PF00034">
    <property type="entry name" value="Cytochrom_C"/>
    <property type="match status" value="1"/>
</dbReference>
<dbReference type="GO" id="GO:0020037">
    <property type="term" value="F:heme binding"/>
    <property type="evidence" value="ECO:0007669"/>
    <property type="project" value="InterPro"/>
</dbReference>
<keyword evidence="1 4" id="KW-0349">Heme</keyword>
<dbReference type="Gene3D" id="1.10.760.10">
    <property type="entry name" value="Cytochrome c-like domain"/>
    <property type="match status" value="1"/>
</dbReference>
<organism evidence="6 7">
    <name type="scientific">Pelagimonas phthalicica</name>
    <dbReference type="NCBI Taxonomy" id="1037362"/>
    <lineage>
        <taxon>Bacteria</taxon>
        <taxon>Pseudomonadati</taxon>
        <taxon>Pseudomonadota</taxon>
        <taxon>Alphaproteobacteria</taxon>
        <taxon>Rhodobacterales</taxon>
        <taxon>Roseobacteraceae</taxon>
        <taxon>Pelagimonas</taxon>
    </lineage>
</organism>
<reference evidence="7" key="1">
    <citation type="submission" date="2017-05" db="EMBL/GenBank/DDBJ databases">
        <authorList>
            <person name="Rodrigo-Torres L."/>
            <person name="Arahal R. D."/>
            <person name="Lucena T."/>
        </authorList>
    </citation>
    <scope>NUCLEOTIDE SEQUENCE [LARGE SCALE GENOMIC DNA]</scope>
    <source>
        <strain evidence="7">CECT 8649</strain>
    </source>
</reference>
<dbReference type="InterPro" id="IPR009056">
    <property type="entry name" value="Cyt_c-like_dom"/>
</dbReference>
<evidence type="ECO:0000259" key="5">
    <source>
        <dbReference type="PROSITE" id="PS51007"/>
    </source>
</evidence>
<dbReference type="OrthoDB" id="7854060at2"/>
<evidence type="ECO:0000256" key="3">
    <source>
        <dbReference type="ARBA" id="ARBA00023004"/>
    </source>
</evidence>
<dbReference type="RefSeq" id="WP_099244113.1">
    <property type="nucleotide sequence ID" value="NZ_FXXP01000001.1"/>
</dbReference>